<proteinExistence type="inferred from homology"/>
<protein>
    <submittedName>
        <fullName evidence="5">AMP-binding protein</fullName>
    </submittedName>
</protein>
<comment type="similarity">
    <text evidence="1">Belongs to the ATP-dependent AMP-binding enzyme family.</text>
</comment>
<dbReference type="PANTHER" id="PTHR43347">
    <property type="entry name" value="ACYL-COA SYNTHETASE"/>
    <property type="match status" value="1"/>
</dbReference>
<dbReference type="FunFam" id="3.30.300.30:FF:000017">
    <property type="entry name" value="Acyl-CoA synthetase short-chain family member 3"/>
    <property type="match status" value="1"/>
</dbReference>
<evidence type="ECO:0000256" key="1">
    <source>
        <dbReference type="ARBA" id="ARBA00006432"/>
    </source>
</evidence>
<dbReference type="InterPro" id="IPR025110">
    <property type="entry name" value="AMP-bd_C"/>
</dbReference>
<organism evidence="5 6">
    <name type="scientific">Thalassovita mangrovi</name>
    <dbReference type="NCBI Taxonomy" id="2692236"/>
    <lineage>
        <taxon>Bacteria</taxon>
        <taxon>Pseudomonadati</taxon>
        <taxon>Pseudomonadota</taxon>
        <taxon>Alphaproteobacteria</taxon>
        <taxon>Rhodobacterales</taxon>
        <taxon>Roseobacteraceae</taxon>
        <taxon>Thalassovita</taxon>
    </lineage>
</organism>
<evidence type="ECO:0000259" key="4">
    <source>
        <dbReference type="Pfam" id="PF16177"/>
    </source>
</evidence>
<feature type="domain" description="AMP-binding enzyme C-terminal" evidence="3">
    <location>
        <begin position="510"/>
        <end position="588"/>
    </location>
</feature>
<evidence type="ECO:0000313" key="6">
    <source>
        <dbReference type="Proteomes" id="UP000479043"/>
    </source>
</evidence>
<dbReference type="InterPro" id="IPR045851">
    <property type="entry name" value="AMP-bd_C_sf"/>
</dbReference>
<keyword evidence="6" id="KW-1185">Reference proteome</keyword>
<reference evidence="5 6" key="1">
    <citation type="submission" date="2020-01" db="EMBL/GenBank/DDBJ databases">
        <authorList>
            <person name="Chen S."/>
        </authorList>
    </citation>
    <scope>NUCLEOTIDE SEQUENCE [LARGE SCALE GENOMIC DNA]</scope>
    <source>
        <strain evidence="5 6">GS-10</strain>
    </source>
</reference>
<evidence type="ECO:0000259" key="2">
    <source>
        <dbReference type="Pfam" id="PF00501"/>
    </source>
</evidence>
<dbReference type="Gene3D" id="3.40.50.12780">
    <property type="entry name" value="N-terminal domain of ligase-like"/>
    <property type="match status" value="1"/>
</dbReference>
<dbReference type="InterPro" id="IPR020845">
    <property type="entry name" value="AMP-binding_CS"/>
</dbReference>
<gene>
    <name evidence="5" type="ORF">GR167_19190</name>
</gene>
<dbReference type="InterPro" id="IPR042099">
    <property type="entry name" value="ANL_N_sf"/>
</dbReference>
<evidence type="ECO:0000313" key="5">
    <source>
        <dbReference type="EMBL" id="MYM57450.1"/>
    </source>
</evidence>
<dbReference type="FunFam" id="3.40.50.12780:FF:000011">
    <property type="entry name" value="Acetyl-coenzyme A synthetase 2-like, mitochondrial"/>
    <property type="match status" value="1"/>
</dbReference>
<dbReference type="GO" id="GO:0070013">
    <property type="term" value="C:intracellular organelle lumen"/>
    <property type="evidence" value="ECO:0007669"/>
    <property type="project" value="UniProtKB-ARBA"/>
</dbReference>
<dbReference type="Pfam" id="PF16177">
    <property type="entry name" value="ACAS_N"/>
    <property type="match status" value="1"/>
</dbReference>
<name>A0A6L8LS43_9RHOB</name>
<dbReference type="RefSeq" id="WP_160975352.1">
    <property type="nucleotide sequence ID" value="NZ_WWEN01000011.1"/>
</dbReference>
<dbReference type="Gene3D" id="3.30.300.30">
    <property type="match status" value="1"/>
</dbReference>
<dbReference type="AlphaFoldDB" id="A0A6L8LS43"/>
<dbReference type="PROSITE" id="PS00455">
    <property type="entry name" value="AMP_BINDING"/>
    <property type="match status" value="1"/>
</dbReference>
<sequence length="630" mass="69000">MAYQDIYQGWQNDPEGFWLEAATAIDWVEAPKKALSDDDAPLYEWFKDAKVNTCWNAVDRHVENGRGDQVAIIHDSPVTGSKKWITYVELRNRVAMLAGALRAKGVEKGDRVIIYMPMIPEALEAMLACSRLGAIHSVVFGGFASNELAVRIDDAKPKCIIAASCGIEPGRVVHYKPLLDGAIDLADHKPDFTVIFQRENEVAHLEEGRDYNWHGFQFGVEPAECVPVEGDHPAYILYTSGTTGQPKGVVRPTAGHLVALNWTMKNLYNVDPGDVFWAASDVGWVVGHSYICYAPLVHGNTTIVFEGKPVGTPDAGTFWRVISEHKVKSFFTAPTAFRAVKREDPKGEFVGKYDLSCLKQVYLAGERADPDTILWAQDQLGVPVIDHWWQTETGWAIAANPVGIEELPIKLGSPSVPMPGYDVQILDEGGHPVKDGELGAIAIKLPLPPGTLPTLWNAEDRFRKSYLNTFPGYYETGDAGMKDEDGYLYIMARTDDVINVAGHRLSTGGMEEVLAGHPDVAECAVIGVSDDLKGQLPVGFLCLNAGTNRPHEEVVKEVVKLVREKIGPVAAFKLAVVVDRLPKTRSGKILRGTMVSIADGKDFKMPATIDDPAILDEIKDALQTIGYATA</sequence>
<dbReference type="InterPro" id="IPR032387">
    <property type="entry name" value="ACAS_N"/>
</dbReference>
<dbReference type="GO" id="GO:0050218">
    <property type="term" value="F:propionate-CoA ligase activity"/>
    <property type="evidence" value="ECO:0007669"/>
    <property type="project" value="TreeGrafter"/>
</dbReference>
<dbReference type="InterPro" id="IPR000873">
    <property type="entry name" value="AMP-dep_synth/lig_dom"/>
</dbReference>
<dbReference type="CDD" id="cd05967">
    <property type="entry name" value="PrpE"/>
    <property type="match status" value="1"/>
</dbReference>
<feature type="domain" description="Acetyl-coenzyme A synthetase N-terminal" evidence="4">
    <location>
        <begin position="3"/>
        <end position="57"/>
    </location>
</feature>
<evidence type="ECO:0000259" key="3">
    <source>
        <dbReference type="Pfam" id="PF13193"/>
    </source>
</evidence>
<feature type="domain" description="AMP-dependent synthetase/ligase" evidence="2">
    <location>
        <begin position="64"/>
        <end position="444"/>
    </location>
</feature>
<dbReference type="SUPFAM" id="SSF56801">
    <property type="entry name" value="Acetyl-CoA synthetase-like"/>
    <property type="match status" value="1"/>
</dbReference>
<accession>A0A6L8LS43</accession>
<dbReference type="Proteomes" id="UP000479043">
    <property type="component" value="Unassembled WGS sequence"/>
</dbReference>
<dbReference type="Pfam" id="PF13193">
    <property type="entry name" value="AMP-binding_C"/>
    <property type="match status" value="1"/>
</dbReference>
<comment type="caution">
    <text evidence="5">The sequence shown here is derived from an EMBL/GenBank/DDBJ whole genome shotgun (WGS) entry which is preliminary data.</text>
</comment>
<dbReference type="PANTHER" id="PTHR43347:SF3">
    <property type="entry name" value="ACYL-COA SYNTHETASE SHORT-CHAIN FAMILY MEMBER 3, MITOCHONDRIAL"/>
    <property type="match status" value="1"/>
</dbReference>
<dbReference type="EMBL" id="WWEN01000011">
    <property type="protein sequence ID" value="MYM57450.1"/>
    <property type="molecule type" value="Genomic_DNA"/>
</dbReference>
<dbReference type="Pfam" id="PF00501">
    <property type="entry name" value="AMP-binding"/>
    <property type="match status" value="1"/>
</dbReference>